<reference evidence="1 2" key="1">
    <citation type="journal article" date="2021" name="Commun. Biol.">
        <title>The genome of Shorea leprosula (Dipterocarpaceae) highlights the ecological relevance of drought in aseasonal tropical rainforests.</title>
        <authorList>
            <person name="Ng K.K.S."/>
            <person name="Kobayashi M.J."/>
            <person name="Fawcett J.A."/>
            <person name="Hatakeyama M."/>
            <person name="Paape T."/>
            <person name="Ng C.H."/>
            <person name="Ang C.C."/>
            <person name="Tnah L.H."/>
            <person name="Lee C.T."/>
            <person name="Nishiyama T."/>
            <person name="Sese J."/>
            <person name="O'Brien M.J."/>
            <person name="Copetti D."/>
            <person name="Mohd Noor M.I."/>
            <person name="Ong R.C."/>
            <person name="Putra M."/>
            <person name="Sireger I.Z."/>
            <person name="Indrioko S."/>
            <person name="Kosugi Y."/>
            <person name="Izuno A."/>
            <person name="Isagi Y."/>
            <person name="Lee S.L."/>
            <person name="Shimizu K.K."/>
        </authorList>
    </citation>
    <scope>NUCLEOTIDE SEQUENCE [LARGE SCALE GENOMIC DNA]</scope>
    <source>
        <strain evidence="1">214</strain>
    </source>
</reference>
<sequence>MQDSIPKNHTQNVNTASFGSSVVGTVCWTSLIRDTLFSSMISSSSPISSAALLALNSLSMSSICSSSNSISMSSISSSSSTISWLHLYQPPSWISSAAFSSIGTISETNTQDLW</sequence>
<dbReference type="Proteomes" id="UP001054252">
    <property type="component" value="Unassembled WGS sequence"/>
</dbReference>
<evidence type="ECO:0000313" key="2">
    <source>
        <dbReference type="Proteomes" id="UP001054252"/>
    </source>
</evidence>
<accession>A0AAV5KWS1</accession>
<dbReference type="AlphaFoldDB" id="A0AAV5KWS1"/>
<organism evidence="1 2">
    <name type="scientific">Rubroshorea leprosula</name>
    <dbReference type="NCBI Taxonomy" id="152421"/>
    <lineage>
        <taxon>Eukaryota</taxon>
        <taxon>Viridiplantae</taxon>
        <taxon>Streptophyta</taxon>
        <taxon>Embryophyta</taxon>
        <taxon>Tracheophyta</taxon>
        <taxon>Spermatophyta</taxon>
        <taxon>Magnoliopsida</taxon>
        <taxon>eudicotyledons</taxon>
        <taxon>Gunneridae</taxon>
        <taxon>Pentapetalae</taxon>
        <taxon>rosids</taxon>
        <taxon>malvids</taxon>
        <taxon>Malvales</taxon>
        <taxon>Dipterocarpaceae</taxon>
        <taxon>Rubroshorea</taxon>
    </lineage>
</organism>
<keyword evidence="2" id="KW-1185">Reference proteome</keyword>
<evidence type="ECO:0000313" key="1">
    <source>
        <dbReference type="EMBL" id="GKV29072.1"/>
    </source>
</evidence>
<name>A0AAV5KWS1_9ROSI</name>
<comment type="caution">
    <text evidence="1">The sequence shown here is derived from an EMBL/GenBank/DDBJ whole genome shotgun (WGS) entry which is preliminary data.</text>
</comment>
<protein>
    <submittedName>
        <fullName evidence="1">Uncharacterized protein</fullName>
    </submittedName>
</protein>
<dbReference type="EMBL" id="BPVZ01000082">
    <property type="protein sequence ID" value="GKV29072.1"/>
    <property type="molecule type" value="Genomic_DNA"/>
</dbReference>
<proteinExistence type="predicted"/>
<gene>
    <name evidence="1" type="ORF">SLEP1_g38043</name>
</gene>